<dbReference type="Proteomes" id="UP001152888">
    <property type="component" value="Unassembled WGS sequence"/>
</dbReference>
<evidence type="ECO:0000313" key="3">
    <source>
        <dbReference type="Proteomes" id="UP001152888"/>
    </source>
</evidence>
<protein>
    <submittedName>
        <fullName evidence="2">Uncharacterized protein</fullName>
    </submittedName>
</protein>
<accession>A0A9P0LB55</accession>
<sequence>MLATDQQAAASFWSSDIGANIPDHTDLFSSTHGVVQTHPSLGATGGIGGQKTSGSTYRHLDYRTSSTAELRNNPSLSHPNECARACREGEPPKICYYHFTLEFYTVLGA</sequence>
<gene>
    <name evidence="1" type="ORF">ACAOBT_LOCUS12773</name>
    <name evidence="2" type="ORF">ACAOBT_LOCUS18034</name>
</gene>
<reference evidence="2" key="1">
    <citation type="submission" date="2022-03" db="EMBL/GenBank/DDBJ databases">
        <authorList>
            <person name="Sayadi A."/>
        </authorList>
    </citation>
    <scope>NUCLEOTIDE SEQUENCE</scope>
</reference>
<keyword evidence="3" id="KW-1185">Reference proteome</keyword>
<comment type="caution">
    <text evidence="2">The sequence shown here is derived from an EMBL/GenBank/DDBJ whole genome shotgun (WGS) entry which is preliminary data.</text>
</comment>
<proteinExistence type="predicted"/>
<dbReference type="AlphaFoldDB" id="A0A9P0LB55"/>
<organism evidence="2 3">
    <name type="scientific">Acanthoscelides obtectus</name>
    <name type="common">Bean weevil</name>
    <name type="synonym">Bruchus obtectus</name>
    <dbReference type="NCBI Taxonomy" id="200917"/>
    <lineage>
        <taxon>Eukaryota</taxon>
        <taxon>Metazoa</taxon>
        <taxon>Ecdysozoa</taxon>
        <taxon>Arthropoda</taxon>
        <taxon>Hexapoda</taxon>
        <taxon>Insecta</taxon>
        <taxon>Pterygota</taxon>
        <taxon>Neoptera</taxon>
        <taxon>Endopterygota</taxon>
        <taxon>Coleoptera</taxon>
        <taxon>Polyphaga</taxon>
        <taxon>Cucujiformia</taxon>
        <taxon>Chrysomeloidea</taxon>
        <taxon>Chrysomelidae</taxon>
        <taxon>Bruchinae</taxon>
        <taxon>Bruchini</taxon>
        <taxon>Acanthoscelides</taxon>
    </lineage>
</organism>
<evidence type="ECO:0000313" key="2">
    <source>
        <dbReference type="EMBL" id="CAH1987742.1"/>
    </source>
</evidence>
<name>A0A9P0LB55_ACAOB</name>
<dbReference type="EMBL" id="CAKOFQ010006861">
    <property type="protein sequence ID" value="CAH1977627.1"/>
    <property type="molecule type" value="Genomic_DNA"/>
</dbReference>
<evidence type="ECO:0000313" key="1">
    <source>
        <dbReference type="EMBL" id="CAH1977627.1"/>
    </source>
</evidence>
<dbReference type="EMBL" id="CAKOFQ010007025">
    <property type="protein sequence ID" value="CAH1987742.1"/>
    <property type="molecule type" value="Genomic_DNA"/>
</dbReference>
<dbReference type="OrthoDB" id="8037950at2759"/>